<dbReference type="Proteomes" id="UP000769156">
    <property type="component" value="Unassembled WGS sequence"/>
</dbReference>
<evidence type="ECO:0000256" key="1">
    <source>
        <dbReference type="SAM" id="Phobius"/>
    </source>
</evidence>
<evidence type="ECO:0000313" key="3">
    <source>
        <dbReference type="Proteomes" id="UP000769156"/>
    </source>
</evidence>
<evidence type="ECO:0000313" key="2">
    <source>
        <dbReference type="EMBL" id="HJF94684.1"/>
    </source>
</evidence>
<feature type="transmembrane region" description="Helical" evidence="1">
    <location>
        <begin position="14"/>
        <end position="40"/>
    </location>
</feature>
<dbReference type="AlphaFoldDB" id="A0A921I0R7"/>
<name>A0A921I0R7_9FIRM</name>
<reference evidence="2" key="2">
    <citation type="submission" date="2021-09" db="EMBL/GenBank/DDBJ databases">
        <authorList>
            <person name="Gilroy R."/>
        </authorList>
    </citation>
    <scope>NUCLEOTIDE SEQUENCE</scope>
    <source>
        <strain evidence="2">ChiSjej5B23-16112</strain>
    </source>
</reference>
<keyword evidence="1" id="KW-0472">Membrane</keyword>
<comment type="caution">
    <text evidence="2">The sequence shown here is derived from an EMBL/GenBank/DDBJ whole genome shotgun (WGS) entry which is preliminary data.</text>
</comment>
<keyword evidence="1" id="KW-0812">Transmembrane</keyword>
<proteinExistence type="predicted"/>
<protein>
    <submittedName>
        <fullName evidence="2">Uncharacterized protein</fullName>
    </submittedName>
</protein>
<organism evidence="2 3">
    <name type="scientific">Lachnoclostridium phocaeense</name>
    <dbReference type="NCBI Taxonomy" id="1871021"/>
    <lineage>
        <taxon>Bacteria</taxon>
        <taxon>Bacillati</taxon>
        <taxon>Bacillota</taxon>
        <taxon>Clostridia</taxon>
        <taxon>Lachnospirales</taxon>
        <taxon>Lachnospiraceae</taxon>
    </lineage>
</organism>
<dbReference type="EMBL" id="DYVY01000127">
    <property type="protein sequence ID" value="HJF94684.1"/>
    <property type="molecule type" value="Genomic_DNA"/>
</dbReference>
<keyword evidence="1" id="KW-1133">Transmembrane helix</keyword>
<gene>
    <name evidence="2" type="ORF">K8V82_07815</name>
</gene>
<sequence>MDVIVQVNDAVNSFVWGVPAMVCIIGVALFLLSGTVLKLVKQNEQKHKK</sequence>
<reference evidence="2" key="1">
    <citation type="journal article" date="2021" name="PeerJ">
        <title>Extensive microbial diversity within the chicken gut microbiome revealed by metagenomics and culture.</title>
        <authorList>
            <person name="Gilroy R."/>
            <person name="Ravi A."/>
            <person name="Getino M."/>
            <person name="Pursley I."/>
            <person name="Horton D.L."/>
            <person name="Alikhan N.F."/>
            <person name="Baker D."/>
            <person name="Gharbi K."/>
            <person name="Hall N."/>
            <person name="Watson M."/>
            <person name="Adriaenssens E.M."/>
            <person name="Foster-Nyarko E."/>
            <person name="Jarju S."/>
            <person name="Secka A."/>
            <person name="Antonio M."/>
            <person name="Oren A."/>
            <person name="Chaudhuri R.R."/>
            <person name="La Ragione R."/>
            <person name="Hildebrand F."/>
            <person name="Pallen M.J."/>
        </authorList>
    </citation>
    <scope>NUCLEOTIDE SEQUENCE</scope>
    <source>
        <strain evidence="2">ChiSjej5B23-16112</strain>
    </source>
</reference>
<accession>A0A921I0R7</accession>